<dbReference type="EMBL" id="QJKI01000014">
    <property type="protein sequence ID" value="PXX77956.1"/>
    <property type="molecule type" value="Genomic_DNA"/>
</dbReference>
<dbReference type="AlphaFoldDB" id="A0A318KQJ7"/>
<comment type="caution">
    <text evidence="2">The sequence shown here is derived from an EMBL/GenBank/DDBJ whole genome shotgun (WGS) entry which is preliminary data.</text>
</comment>
<dbReference type="InterPro" id="IPR041519">
    <property type="entry name" value="HEPN_RiboL-PSP"/>
</dbReference>
<evidence type="ECO:0000313" key="3">
    <source>
        <dbReference type="Proteomes" id="UP000247555"/>
    </source>
</evidence>
<dbReference type="OrthoDB" id="9134022at2"/>
<protein>
    <recommendedName>
        <fullName evidence="1">RiboL-PSP-HEPN domain-containing protein</fullName>
    </recommendedName>
</protein>
<accession>A0A318KQJ7</accession>
<sequence length="214" mass="23763">MASSAFKEFRYNILDAKRLHQAHRTVSAGTPGKKGLGHLTRSGVVMLCAAWERYNESVIVEAADYLAQETRDPNNLPLAVRKHLSSIAKKHIHDLKPMELAGDGWRTLYIAQAIDETSSLNTPKSEKLTVLYDRLTGLANVSAFWTIGAKPVDDFVSARGDIAHNGRKAPYVTADTLLGYIDMIEKVAAEHDNKFCDYLKATSGSTYQPWRRTA</sequence>
<evidence type="ECO:0000313" key="2">
    <source>
        <dbReference type="EMBL" id="PXX77956.1"/>
    </source>
</evidence>
<proteinExistence type="predicted"/>
<evidence type="ECO:0000259" key="1">
    <source>
        <dbReference type="Pfam" id="PF18735"/>
    </source>
</evidence>
<reference evidence="2 3" key="1">
    <citation type="submission" date="2018-05" db="EMBL/GenBank/DDBJ databases">
        <title>Genomic Encyclopedia of Type Strains, Phase IV (KMG-IV): sequencing the most valuable type-strain genomes for metagenomic binning, comparative biology and taxonomic classification.</title>
        <authorList>
            <person name="Goeker M."/>
        </authorList>
    </citation>
    <scope>NUCLEOTIDE SEQUENCE [LARGE SCALE GENOMIC DNA]</scope>
    <source>
        <strain evidence="2 3">DSM 29661</strain>
    </source>
</reference>
<organism evidence="2 3">
    <name type="scientific">Rivihabitans pingtungensis</name>
    <dbReference type="NCBI Taxonomy" id="1054498"/>
    <lineage>
        <taxon>Bacteria</taxon>
        <taxon>Pseudomonadati</taxon>
        <taxon>Pseudomonadota</taxon>
        <taxon>Betaproteobacteria</taxon>
        <taxon>Neisseriales</taxon>
        <taxon>Aquaspirillaceae</taxon>
        <taxon>Rivihabitans</taxon>
    </lineage>
</organism>
<name>A0A318KQJ7_9NEIS</name>
<keyword evidence="3" id="KW-1185">Reference proteome</keyword>
<dbReference type="Proteomes" id="UP000247555">
    <property type="component" value="Unassembled WGS sequence"/>
</dbReference>
<dbReference type="RefSeq" id="WP_146215128.1">
    <property type="nucleotide sequence ID" value="NZ_QJKI01000014.1"/>
</dbReference>
<dbReference type="Pfam" id="PF18735">
    <property type="entry name" value="HEPN_RiboL-PSP"/>
    <property type="match status" value="1"/>
</dbReference>
<gene>
    <name evidence="2" type="ORF">DFR34_11444</name>
</gene>
<feature type="domain" description="RiboL-PSP-HEPN" evidence="1">
    <location>
        <begin position="27"/>
        <end position="196"/>
    </location>
</feature>